<dbReference type="EMBL" id="FN543502">
    <property type="protein sequence ID" value="CBG88260.1"/>
    <property type="molecule type" value="Genomic_DNA"/>
</dbReference>
<dbReference type="KEGG" id="cro:ROD_14961"/>
<dbReference type="HOGENOM" id="CLU_3355325_0_0_6"/>
<protein>
    <submittedName>
        <fullName evidence="1">Uncharacterized protein</fullName>
    </submittedName>
</protein>
<dbReference type="STRING" id="637910.ROD_14961"/>
<name>D2TID3_CITRI</name>
<accession>D2TID3</accession>
<proteinExistence type="predicted"/>
<organism evidence="1 2">
    <name type="scientific">Citrobacter rodentium (strain ICC168)</name>
    <name type="common">Citrobacter freundii biotype 4280</name>
    <dbReference type="NCBI Taxonomy" id="637910"/>
    <lineage>
        <taxon>Bacteria</taxon>
        <taxon>Pseudomonadati</taxon>
        <taxon>Pseudomonadota</taxon>
        <taxon>Gammaproteobacteria</taxon>
        <taxon>Enterobacterales</taxon>
        <taxon>Enterobacteriaceae</taxon>
        <taxon>Citrobacter</taxon>
    </lineage>
</organism>
<dbReference type="AlphaFoldDB" id="D2TID3"/>
<gene>
    <name evidence="1" type="ordered locus">ROD_14961</name>
</gene>
<reference evidence="1 2" key="1">
    <citation type="journal article" date="2010" name="J. Bacteriol.">
        <title>The Citrobacter rodentium genome sequence reveals convergent evolution with human pathogenic Escherichia coli.</title>
        <authorList>
            <person name="Petty N.K."/>
            <person name="Bulgin R."/>
            <person name="Crepin V.F."/>
            <person name="Cerdeno-Tarraga A.M."/>
            <person name="Schroeder G.N."/>
            <person name="Quail M.A."/>
            <person name="Lennard N."/>
            <person name="Corton C."/>
            <person name="Barron A."/>
            <person name="Clark L."/>
            <person name="Toribio A.L."/>
            <person name="Parkhill J."/>
            <person name="Dougan G."/>
            <person name="Frankel G."/>
            <person name="Thomson N.R."/>
        </authorList>
    </citation>
    <scope>NUCLEOTIDE SEQUENCE [LARGE SCALE GENOMIC DNA]</scope>
    <source>
        <strain evidence="1 2">ICC168</strain>
    </source>
</reference>
<evidence type="ECO:0000313" key="2">
    <source>
        <dbReference type="Proteomes" id="UP000001889"/>
    </source>
</evidence>
<evidence type="ECO:0000313" key="1">
    <source>
        <dbReference type="EMBL" id="CBG88260.1"/>
    </source>
</evidence>
<dbReference type="Proteomes" id="UP000001889">
    <property type="component" value="Chromosome"/>
</dbReference>
<keyword evidence="2" id="KW-1185">Reference proteome</keyword>
<sequence>MRVPLSSGLAERHVATVKKSGSASLRMRSVPLFNFH</sequence>